<dbReference type="AlphaFoldDB" id="A0A9J7KLZ8"/>
<dbReference type="RefSeq" id="XP_035665872.1">
    <property type="nucleotide sequence ID" value="XM_035809979.1"/>
</dbReference>
<dbReference type="InterPro" id="IPR013320">
    <property type="entry name" value="ConA-like_dom_sf"/>
</dbReference>
<feature type="compositionally biased region" description="Polar residues" evidence="1">
    <location>
        <begin position="386"/>
        <end position="396"/>
    </location>
</feature>
<keyword evidence="2" id="KW-0812">Transmembrane</keyword>
<dbReference type="GeneID" id="118409113"/>
<name>A0A9J7KLZ8_BRAFL</name>
<evidence type="ECO:0000256" key="1">
    <source>
        <dbReference type="SAM" id="MobiDB-lite"/>
    </source>
</evidence>
<evidence type="ECO:0000313" key="5">
    <source>
        <dbReference type="RefSeq" id="XP_035665872.1"/>
    </source>
</evidence>
<proteinExistence type="predicted"/>
<dbReference type="SUPFAM" id="SSF49899">
    <property type="entry name" value="Concanavalin A-like lectins/glucanases"/>
    <property type="match status" value="1"/>
</dbReference>
<feature type="compositionally biased region" description="Polar residues" evidence="1">
    <location>
        <begin position="361"/>
        <end position="375"/>
    </location>
</feature>
<sequence length="396" mass="42001">MKLTPSVPFFLLYPWFVFTSASIELDAADQYRCTFDSSICSWTIEGPVYHGGAAGCDYGWPDEALHGVTAPGMYICFFLDDLHMMPTNFPNITWARFTSPNINTTHHVVLSFAIGTVRPPTSTYLSVILVNETGTETLLCSTSDLLFPWQRVYVGIVQSGPYKIVIEGIPDPPFYPNFGIDDLTLTAVQNATANVGVQTTNCSTEMLTTVPMTTWQYNTTRPMTSGQVHTTTPTAGGQDATAFPQTSGQQVTTLPMATSNNTPTVPTASIQGTSTFLSTATTDVATGCTCANTCPPVGSEFPHMATNSPHGDPVVASSRSSSGVDPAVCAGIAITTAAVGVVVGVLATLLVHRLRNGTEASEVNGTAGHRQNPSNPLYGIPMESLSAHQDSASIKT</sequence>
<feature type="transmembrane region" description="Helical" evidence="2">
    <location>
        <begin position="330"/>
        <end position="351"/>
    </location>
</feature>
<dbReference type="Gene3D" id="2.60.120.200">
    <property type="match status" value="1"/>
</dbReference>
<feature type="chain" id="PRO_5039939206" evidence="3">
    <location>
        <begin position="22"/>
        <end position="396"/>
    </location>
</feature>
<dbReference type="KEGG" id="bfo:118409113"/>
<evidence type="ECO:0000256" key="3">
    <source>
        <dbReference type="SAM" id="SignalP"/>
    </source>
</evidence>
<dbReference type="Proteomes" id="UP000001554">
    <property type="component" value="Chromosome 2"/>
</dbReference>
<keyword evidence="3" id="KW-0732">Signal</keyword>
<gene>
    <name evidence="5" type="primary">LOC118409113</name>
</gene>
<feature type="signal peptide" evidence="3">
    <location>
        <begin position="1"/>
        <end position="21"/>
    </location>
</feature>
<protein>
    <submittedName>
        <fullName evidence="5">Uncharacterized protein LOC118409113</fullName>
    </submittedName>
</protein>
<reference evidence="5" key="2">
    <citation type="submission" date="2025-08" db="UniProtKB">
        <authorList>
            <consortium name="RefSeq"/>
        </authorList>
    </citation>
    <scope>IDENTIFICATION</scope>
    <source>
        <strain evidence="5">S238N-H82</strain>
        <tissue evidence="5">Testes</tissue>
    </source>
</reference>
<keyword evidence="2" id="KW-1133">Transmembrane helix</keyword>
<dbReference type="OrthoDB" id="10106982at2759"/>
<accession>A0A9J7KLZ8</accession>
<keyword evidence="4" id="KW-1185">Reference proteome</keyword>
<evidence type="ECO:0000313" key="4">
    <source>
        <dbReference type="Proteomes" id="UP000001554"/>
    </source>
</evidence>
<feature type="region of interest" description="Disordered" evidence="1">
    <location>
        <begin position="361"/>
        <end position="396"/>
    </location>
</feature>
<organism evidence="4 5">
    <name type="scientific">Branchiostoma floridae</name>
    <name type="common">Florida lancelet</name>
    <name type="synonym">Amphioxus</name>
    <dbReference type="NCBI Taxonomy" id="7739"/>
    <lineage>
        <taxon>Eukaryota</taxon>
        <taxon>Metazoa</taxon>
        <taxon>Chordata</taxon>
        <taxon>Cephalochordata</taxon>
        <taxon>Leptocardii</taxon>
        <taxon>Amphioxiformes</taxon>
        <taxon>Branchiostomatidae</taxon>
        <taxon>Branchiostoma</taxon>
    </lineage>
</organism>
<reference evidence="4" key="1">
    <citation type="journal article" date="2020" name="Nat. Ecol. Evol.">
        <title>Deeply conserved synteny resolves early events in vertebrate evolution.</title>
        <authorList>
            <person name="Simakov O."/>
            <person name="Marletaz F."/>
            <person name="Yue J.X."/>
            <person name="O'Connell B."/>
            <person name="Jenkins J."/>
            <person name="Brandt A."/>
            <person name="Calef R."/>
            <person name="Tung C.H."/>
            <person name="Huang T.K."/>
            <person name="Schmutz J."/>
            <person name="Satoh N."/>
            <person name="Yu J.K."/>
            <person name="Putnam N.H."/>
            <person name="Green R.E."/>
            <person name="Rokhsar D.S."/>
        </authorList>
    </citation>
    <scope>NUCLEOTIDE SEQUENCE [LARGE SCALE GENOMIC DNA]</scope>
    <source>
        <strain evidence="4">S238N-H82</strain>
    </source>
</reference>
<evidence type="ECO:0000256" key="2">
    <source>
        <dbReference type="SAM" id="Phobius"/>
    </source>
</evidence>
<keyword evidence="2" id="KW-0472">Membrane</keyword>